<dbReference type="EMBL" id="FNSQ01000005">
    <property type="protein sequence ID" value="SEB40906.1"/>
    <property type="molecule type" value="Genomic_DNA"/>
</dbReference>
<dbReference type="RefSeq" id="WP_060928474.1">
    <property type="nucleotide sequence ID" value="NZ_FNSQ01000005.1"/>
</dbReference>
<dbReference type="InterPro" id="IPR019270">
    <property type="entry name" value="DUF2283"/>
</dbReference>
<sequence length="70" mass="7217">MGDLRYDPEVDAAYLTVGGPIADGAVAQTLPIALPADARGELFLDLDADGRLLGIEILGASLILRPEAIG</sequence>
<keyword evidence="2" id="KW-1185">Reference proteome</keyword>
<evidence type="ECO:0000313" key="1">
    <source>
        <dbReference type="EMBL" id="SEB40906.1"/>
    </source>
</evidence>
<gene>
    <name evidence="1" type="ORF">SAMN04489807_0551</name>
</gene>
<protein>
    <submittedName>
        <fullName evidence="1">Uncharacterized protein YuzE</fullName>
    </submittedName>
</protein>
<proteinExistence type="predicted"/>
<dbReference type="Pfam" id="PF10049">
    <property type="entry name" value="DUF2283"/>
    <property type="match status" value="1"/>
</dbReference>
<reference evidence="2" key="1">
    <citation type="submission" date="2016-10" db="EMBL/GenBank/DDBJ databases">
        <authorList>
            <person name="Varghese N."/>
            <person name="Submissions S."/>
        </authorList>
    </citation>
    <scope>NUCLEOTIDE SEQUENCE [LARGE SCALE GENOMIC DNA]</scope>
    <source>
        <strain evidence="2">DSM 16089</strain>
    </source>
</reference>
<evidence type="ECO:0000313" key="2">
    <source>
        <dbReference type="Proteomes" id="UP000183750"/>
    </source>
</evidence>
<dbReference type="Proteomes" id="UP000183750">
    <property type="component" value="Unassembled WGS sequence"/>
</dbReference>
<accession>A0A1H4J4L3</accession>
<dbReference type="AlphaFoldDB" id="A0A1H4J4L3"/>
<organism evidence="1 2">
    <name type="scientific">Microbacterium hydrocarbonoxydans</name>
    <dbReference type="NCBI Taxonomy" id="273678"/>
    <lineage>
        <taxon>Bacteria</taxon>
        <taxon>Bacillati</taxon>
        <taxon>Actinomycetota</taxon>
        <taxon>Actinomycetes</taxon>
        <taxon>Micrococcales</taxon>
        <taxon>Microbacteriaceae</taxon>
        <taxon>Microbacterium</taxon>
    </lineage>
</organism>
<name>A0A1H4J4L3_9MICO</name>
<dbReference type="OrthoDB" id="2911799at2"/>